<sequence length="147" mass="17003">PTPITDLSANIVPNILQGLYQIILNWTVPHEVDDYEARLFILKHHGEENLRDFSTWTIIKFRKHNISKIYGEKAGLISEMMTLYPYIQHIVALKVYHGSGNECLLSNHASFIPSQMPEPIQDLNISVRTNLSSHDHRLLLNWKVPYD</sequence>
<feature type="non-terminal residue" evidence="1">
    <location>
        <position position="1"/>
    </location>
</feature>
<feature type="non-terminal residue" evidence="1">
    <location>
        <position position="147"/>
    </location>
</feature>
<evidence type="ECO:0000313" key="1">
    <source>
        <dbReference type="EMBL" id="CAL4204296.1"/>
    </source>
</evidence>
<gene>
    <name evidence="1" type="ORF">MNOR_LOCUS37845</name>
</gene>
<protein>
    <recommendedName>
        <fullName evidence="3">Leptin receptor</fullName>
    </recommendedName>
</protein>
<keyword evidence="2" id="KW-1185">Reference proteome</keyword>
<dbReference type="AlphaFoldDB" id="A0AAV2SLF5"/>
<dbReference type="EMBL" id="CAXKWB010080037">
    <property type="protein sequence ID" value="CAL4204296.1"/>
    <property type="molecule type" value="Genomic_DNA"/>
</dbReference>
<accession>A0AAV2SLF5</accession>
<comment type="caution">
    <text evidence="1">The sequence shown here is derived from an EMBL/GenBank/DDBJ whole genome shotgun (WGS) entry which is preliminary data.</text>
</comment>
<evidence type="ECO:0000313" key="2">
    <source>
        <dbReference type="Proteomes" id="UP001497623"/>
    </source>
</evidence>
<organism evidence="1 2">
    <name type="scientific">Meganyctiphanes norvegica</name>
    <name type="common">Northern krill</name>
    <name type="synonym">Thysanopoda norvegica</name>
    <dbReference type="NCBI Taxonomy" id="48144"/>
    <lineage>
        <taxon>Eukaryota</taxon>
        <taxon>Metazoa</taxon>
        <taxon>Ecdysozoa</taxon>
        <taxon>Arthropoda</taxon>
        <taxon>Crustacea</taxon>
        <taxon>Multicrustacea</taxon>
        <taxon>Malacostraca</taxon>
        <taxon>Eumalacostraca</taxon>
        <taxon>Eucarida</taxon>
        <taxon>Euphausiacea</taxon>
        <taxon>Euphausiidae</taxon>
        <taxon>Meganyctiphanes</taxon>
    </lineage>
</organism>
<dbReference type="Proteomes" id="UP001497623">
    <property type="component" value="Unassembled WGS sequence"/>
</dbReference>
<evidence type="ECO:0008006" key="3">
    <source>
        <dbReference type="Google" id="ProtNLM"/>
    </source>
</evidence>
<name>A0AAV2SLF5_MEGNR</name>
<proteinExistence type="predicted"/>
<reference evidence="1 2" key="1">
    <citation type="submission" date="2024-05" db="EMBL/GenBank/DDBJ databases">
        <authorList>
            <person name="Wallberg A."/>
        </authorList>
    </citation>
    <scope>NUCLEOTIDE SEQUENCE [LARGE SCALE GENOMIC DNA]</scope>
</reference>